<dbReference type="EMBL" id="NXIB02000021">
    <property type="protein sequence ID" value="PHX56397.1"/>
    <property type="molecule type" value="Genomic_DNA"/>
</dbReference>
<evidence type="ECO:0000313" key="1">
    <source>
        <dbReference type="EMBL" id="PHX56397.1"/>
    </source>
</evidence>
<dbReference type="RefSeq" id="WP_096829433.1">
    <property type="nucleotide sequence ID" value="NZ_NXIB02000021.1"/>
</dbReference>
<organism evidence="1 2">
    <name type="scientific">Tychonema bourrellyi FEM_GT703</name>
    <dbReference type="NCBI Taxonomy" id="2040638"/>
    <lineage>
        <taxon>Bacteria</taxon>
        <taxon>Bacillati</taxon>
        <taxon>Cyanobacteriota</taxon>
        <taxon>Cyanophyceae</taxon>
        <taxon>Oscillatoriophycideae</taxon>
        <taxon>Oscillatoriales</taxon>
        <taxon>Microcoleaceae</taxon>
        <taxon>Tychonema</taxon>
    </lineage>
</organism>
<dbReference type="Proteomes" id="UP000226442">
    <property type="component" value="Unassembled WGS sequence"/>
</dbReference>
<dbReference type="OrthoDB" id="456916at2"/>
<keyword evidence="2" id="KW-1185">Reference proteome</keyword>
<comment type="caution">
    <text evidence="1">The sequence shown here is derived from an EMBL/GenBank/DDBJ whole genome shotgun (WGS) entry which is preliminary data.</text>
</comment>
<name>A0A2G4F4I5_9CYAN</name>
<proteinExistence type="predicted"/>
<protein>
    <submittedName>
        <fullName evidence="1">Uncharacterized protein</fullName>
    </submittedName>
</protein>
<dbReference type="AlphaFoldDB" id="A0A2G4F4I5"/>
<accession>A0A2G4F4I5</accession>
<evidence type="ECO:0000313" key="2">
    <source>
        <dbReference type="Proteomes" id="UP000226442"/>
    </source>
</evidence>
<reference evidence="1" key="1">
    <citation type="submission" date="2017-10" db="EMBL/GenBank/DDBJ databases">
        <title>Draft genome sequence of the planktic cyanobacteria Tychonema bourrellyi isolated from alpine lentic freshwater.</title>
        <authorList>
            <person name="Tett A."/>
            <person name="Armanini F."/>
            <person name="Asnicar F."/>
            <person name="Boscaini A."/>
            <person name="Pasolli E."/>
            <person name="Zolfo M."/>
            <person name="Donati C."/>
            <person name="Salmaso N."/>
            <person name="Segata N."/>
        </authorList>
    </citation>
    <scope>NUCLEOTIDE SEQUENCE</scope>
    <source>
        <strain evidence="1">FEM_GT703</strain>
    </source>
</reference>
<sequence length="141" mass="16190">MNFEEIWQQYDFTESEVLSMGWQFPYDYVLNLNYYWQLTPTNSTSQVATTDQFLNIILKTCIRLEVQLNPNPDELNQKPANLGTIVGWGQISPSPWLENLSLSSHEWLHLLFEIGGNNKIEAVCRSIAIEQLAKQPLALSS</sequence>
<gene>
    <name evidence="1" type="ORF">CP500_005650</name>
</gene>